<dbReference type="AlphaFoldDB" id="A0A9Q9BN11"/>
<name>A0A9Q9BN11_9STAP</name>
<sequence>MKKFEQLLAEGYQSMAELNLMISYEQFELECEASEQSDCFFASEDGE</sequence>
<reference evidence="1" key="1">
    <citation type="submission" date="2021-04" db="EMBL/GenBank/DDBJ databases">
        <title>Complete Genome Sequences of Macrococcus spp. from dog and cattle.</title>
        <authorList>
            <person name="Schwendener S."/>
            <person name="Perreten V."/>
        </authorList>
    </citation>
    <scope>NUCLEOTIDE SEQUENCE</scope>
    <source>
        <strain evidence="1">Epi0143-OL</strain>
    </source>
</reference>
<accession>A0A9Q9BN11</accession>
<proteinExistence type="predicted"/>
<dbReference type="Gene3D" id="1.10.1220.10">
    <property type="entry name" value="Met repressor-like"/>
    <property type="match status" value="1"/>
</dbReference>
<dbReference type="EMBL" id="CP073809">
    <property type="protein sequence ID" value="UTH13515.1"/>
    <property type="molecule type" value="Genomic_DNA"/>
</dbReference>
<dbReference type="InterPro" id="IPR013321">
    <property type="entry name" value="Arc_rbn_hlx_hlx"/>
</dbReference>
<gene>
    <name evidence="1" type="ORF">KFV11_09865</name>
</gene>
<dbReference type="KEGG" id="mequ:KFV11_09865"/>
<protein>
    <submittedName>
        <fullName evidence="1">Antitoxin MazE</fullName>
    </submittedName>
</protein>
<dbReference type="GO" id="GO:0006355">
    <property type="term" value="P:regulation of DNA-templated transcription"/>
    <property type="evidence" value="ECO:0007669"/>
    <property type="project" value="InterPro"/>
</dbReference>
<dbReference type="Proteomes" id="UP001057381">
    <property type="component" value="Chromosome"/>
</dbReference>
<dbReference type="RefSeq" id="WP_254249835.1">
    <property type="nucleotide sequence ID" value="NZ_CP073809.1"/>
</dbReference>
<evidence type="ECO:0000313" key="2">
    <source>
        <dbReference type="Proteomes" id="UP001057381"/>
    </source>
</evidence>
<evidence type="ECO:0000313" key="1">
    <source>
        <dbReference type="EMBL" id="UTH13515.1"/>
    </source>
</evidence>
<organism evidence="1 2">
    <name type="scientific">Macrococcus equipercicus</name>
    <dbReference type="NCBI Taxonomy" id="69967"/>
    <lineage>
        <taxon>Bacteria</taxon>
        <taxon>Bacillati</taxon>
        <taxon>Bacillota</taxon>
        <taxon>Bacilli</taxon>
        <taxon>Bacillales</taxon>
        <taxon>Staphylococcaceae</taxon>
        <taxon>Macrococcus</taxon>
    </lineage>
</organism>